<proteinExistence type="predicted"/>
<dbReference type="InterPro" id="IPR050592">
    <property type="entry name" value="GDSL_lipolytic_enzyme"/>
</dbReference>
<dbReference type="PANTHER" id="PTHR45642:SF134">
    <property type="entry name" value="BNAC02G29810D PROTEIN"/>
    <property type="match status" value="1"/>
</dbReference>
<name>A0A8T0KNQ9_PHAAN</name>
<evidence type="ECO:0000256" key="1">
    <source>
        <dbReference type="SAM" id="MobiDB-lite"/>
    </source>
</evidence>
<dbReference type="EMBL" id="JABFOF010000004">
    <property type="protein sequence ID" value="KAG2400719.1"/>
    <property type="molecule type" value="Genomic_DNA"/>
</dbReference>
<comment type="caution">
    <text evidence="2">The sequence shown here is derived from an EMBL/GenBank/DDBJ whole genome shotgun (WGS) entry which is preliminary data.</text>
</comment>
<dbReference type="AlphaFoldDB" id="A0A8T0KNQ9"/>
<gene>
    <name evidence="2" type="ORF">HKW66_Vig0094270</name>
</gene>
<evidence type="ECO:0000313" key="2">
    <source>
        <dbReference type="EMBL" id="KAG2400719.1"/>
    </source>
</evidence>
<dbReference type="PANTHER" id="PTHR45642">
    <property type="entry name" value="GDSL ESTERASE/LIPASE EXL3"/>
    <property type="match status" value="1"/>
</dbReference>
<organism evidence="2 3">
    <name type="scientific">Phaseolus angularis</name>
    <name type="common">Azuki bean</name>
    <name type="synonym">Vigna angularis</name>
    <dbReference type="NCBI Taxonomy" id="3914"/>
    <lineage>
        <taxon>Eukaryota</taxon>
        <taxon>Viridiplantae</taxon>
        <taxon>Streptophyta</taxon>
        <taxon>Embryophyta</taxon>
        <taxon>Tracheophyta</taxon>
        <taxon>Spermatophyta</taxon>
        <taxon>Magnoliopsida</taxon>
        <taxon>eudicotyledons</taxon>
        <taxon>Gunneridae</taxon>
        <taxon>Pentapetalae</taxon>
        <taxon>rosids</taxon>
        <taxon>fabids</taxon>
        <taxon>Fabales</taxon>
        <taxon>Fabaceae</taxon>
        <taxon>Papilionoideae</taxon>
        <taxon>50 kb inversion clade</taxon>
        <taxon>NPAAA clade</taxon>
        <taxon>indigoferoid/millettioid clade</taxon>
        <taxon>Phaseoleae</taxon>
        <taxon>Vigna</taxon>
    </lineage>
</organism>
<evidence type="ECO:0000313" key="3">
    <source>
        <dbReference type="Proteomes" id="UP000743370"/>
    </source>
</evidence>
<dbReference type="Proteomes" id="UP000743370">
    <property type="component" value="Unassembled WGS sequence"/>
</dbReference>
<protein>
    <submittedName>
        <fullName evidence="2">GDSL esterase/lipase</fullName>
    </submittedName>
</protein>
<sequence>MKGSKGKWKWEEKVERKRKRRKNKTLNGDGKRRRVKDVSVIPLSEQLEQFKEYIGKLKANFGEARTNFILSKSLVLVVSSSNDIANTYFASGIRKLDYDVPSYTDMLVQLASSFVKICEEWNPSDFRRRGGIDSEESGTLVLSDGESEGSEKVMEEMILPVNIKGLAGSIATMGNWLIAWVITMTTNLLLNWSSGGGVCTNLSQVRARIDSLQQFLSQSISTSTPLTTDQIVMVSTHINSSIPSRATSLVRDGGGHIDGDGETSLSCVKGSNRRVQCD</sequence>
<dbReference type="GO" id="GO:0005576">
    <property type="term" value="C:extracellular region"/>
    <property type="evidence" value="ECO:0007669"/>
    <property type="project" value="TreeGrafter"/>
</dbReference>
<reference evidence="2 3" key="1">
    <citation type="submission" date="2020-05" db="EMBL/GenBank/DDBJ databases">
        <title>Vigna angularis (adzuki bean) Var. LongXiaoDou No. 4 denovo assembly.</title>
        <authorList>
            <person name="Xiang H."/>
        </authorList>
    </citation>
    <scope>NUCLEOTIDE SEQUENCE [LARGE SCALE GENOMIC DNA]</scope>
    <source>
        <tissue evidence="2">Leaf</tissue>
    </source>
</reference>
<accession>A0A8T0KNQ9</accession>
<feature type="region of interest" description="Disordered" evidence="1">
    <location>
        <begin position="1"/>
        <end position="31"/>
    </location>
</feature>